<evidence type="ECO:0000256" key="1">
    <source>
        <dbReference type="SAM" id="MobiDB-lite"/>
    </source>
</evidence>
<evidence type="ECO:0000313" key="4">
    <source>
        <dbReference type="Proteomes" id="UP000034063"/>
    </source>
</evidence>
<comment type="caution">
    <text evidence="3">The sequence shown here is derived from an EMBL/GenBank/DDBJ whole genome shotgun (WGS) entry which is preliminary data.</text>
</comment>
<sequence length="761" mass="84333">MLRLSHRLIVLWTMPLILFVLFFPSPARAAGTCEAPRPESPAVDLLIKEAQARGGAAANVPAKVLKAIYSIEATTAYANPSSYSCQQNTPGSNALGLMQVLDDTYERVVPDAERFGDEGACAVTNCKLSRCNPVDAMEIAARALLSKIFLWDETADKPLGKLTSATDTYYASCRYYGIFTPDGLTNELAKRLPPDKVPADGTMSYCEYVTLYSGLYTSPSQLPPRTDKPYSGTKSSVKFTFDACTQPTTPPISANFKVHPLRPNPDDPISADAPLTPFCVMRPLPVEQNRINKRVPYAGAPIVDIKTVGTLTQDFRKFITPLLSITDPKKPDYSLPFNEKAQRYLLDFLEGRAYYEPFIEPANPTQAQISDLFNRLGVFRKLAPKTYQDELKRALIQRAAGSFGADNPYGFEPASATIHNYTVGSWQGQTVTLTAFVNNWAPLPKEFENNPDETYAQAYETWKNQDGGKWYSLWPYVPMFTREDTKGTIVIKDSNPPPDPYSPTGQWIEENESSKDTVNVSHPHLARAYEVTTSLSYMLTPQKVHENAPVPILNAEWLPKLWEGNSTWLDPSYKKPNINVIPPLEFGPVCDVDPSVITLISSSGDPALDSQFTTAVNRQDLNLTHAMINGEESVLGSARPEDKKNCGAQYDCETCIETGSYYDPILRKEVVTYSLDDTACYYYKQIRSSPNYLISYTPFLNEILTSLSGGQRGLFDLFKPAGLPEQPYEKFDWPGVGNAGEESPKYSFSAGKAEAGARKPG</sequence>
<feature type="region of interest" description="Disordered" evidence="1">
    <location>
        <begin position="732"/>
        <end position="761"/>
    </location>
</feature>
<dbReference type="AlphaFoldDB" id="A0A0G1JNF2"/>
<accession>A0A0G1JNF2</accession>
<evidence type="ECO:0000313" key="3">
    <source>
        <dbReference type="EMBL" id="KKT45482.1"/>
    </source>
</evidence>
<protein>
    <recommendedName>
        <fullName evidence="5">Transglycosylase SLT domain-containing protein</fullName>
    </recommendedName>
</protein>
<feature type="non-terminal residue" evidence="3">
    <location>
        <position position="761"/>
    </location>
</feature>
<dbReference type="EMBL" id="LCIB01000046">
    <property type="protein sequence ID" value="KKT45482.1"/>
    <property type="molecule type" value="Genomic_DNA"/>
</dbReference>
<feature type="chain" id="PRO_5002537948" description="Transglycosylase SLT domain-containing protein" evidence="2">
    <location>
        <begin position="30"/>
        <end position="761"/>
    </location>
</feature>
<dbReference type="Proteomes" id="UP000034063">
    <property type="component" value="Unassembled WGS sequence"/>
</dbReference>
<keyword evidence="2" id="KW-0732">Signal</keyword>
<organism evidence="3 4">
    <name type="scientific">Candidatus Gottesmanbacteria bacterium GW2011_GWA2_44_17</name>
    <dbReference type="NCBI Taxonomy" id="1618444"/>
    <lineage>
        <taxon>Bacteria</taxon>
        <taxon>Candidatus Gottesmaniibacteriota</taxon>
    </lineage>
</organism>
<reference evidence="3 4" key="1">
    <citation type="journal article" date="2015" name="Nature">
        <title>rRNA introns, odd ribosomes, and small enigmatic genomes across a large radiation of phyla.</title>
        <authorList>
            <person name="Brown C.T."/>
            <person name="Hug L.A."/>
            <person name="Thomas B.C."/>
            <person name="Sharon I."/>
            <person name="Castelle C.J."/>
            <person name="Singh A."/>
            <person name="Wilkins M.J."/>
            <person name="Williams K.H."/>
            <person name="Banfield J.F."/>
        </authorList>
    </citation>
    <scope>NUCLEOTIDE SEQUENCE [LARGE SCALE GENOMIC DNA]</scope>
</reference>
<name>A0A0G1JNF2_9BACT</name>
<evidence type="ECO:0008006" key="5">
    <source>
        <dbReference type="Google" id="ProtNLM"/>
    </source>
</evidence>
<proteinExistence type="predicted"/>
<evidence type="ECO:0000256" key="2">
    <source>
        <dbReference type="SAM" id="SignalP"/>
    </source>
</evidence>
<feature type="signal peptide" evidence="2">
    <location>
        <begin position="1"/>
        <end position="29"/>
    </location>
</feature>
<gene>
    <name evidence="3" type="ORF">UW37_C0046G0011</name>
</gene>